<evidence type="ECO:0008006" key="5">
    <source>
        <dbReference type="Google" id="ProtNLM"/>
    </source>
</evidence>
<evidence type="ECO:0000256" key="1">
    <source>
        <dbReference type="SAM" id="Coils"/>
    </source>
</evidence>
<protein>
    <recommendedName>
        <fullName evidence="5">Transposase (Putative), gypsy type</fullName>
    </recommendedName>
</protein>
<dbReference type="Proteomes" id="UP001341840">
    <property type="component" value="Unassembled WGS sequence"/>
</dbReference>
<evidence type="ECO:0000313" key="3">
    <source>
        <dbReference type="EMBL" id="MED6147243.1"/>
    </source>
</evidence>
<keyword evidence="4" id="KW-1185">Reference proteome</keyword>
<keyword evidence="1" id="KW-0175">Coiled coil</keyword>
<name>A0ABU6TH97_9FABA</name>
<reference evidence="3 4" key="1">
    <citation type="journal article" date="2023" name="Plants (Basel)">
        <title>Bridging the Gap: Combining Genomics and Transcriptomics Approaches to Understand Stylosanthes scabra, an Orphan Legume from the Brazilian Caatinga.</title>
        <authorList>
            <person name="Ferreira-Neto J.R.C."/>
            <person name="da Silva M.D."/>
            <person name="Binneck E."/>
            <person name="de Melo N.F."/>
            <person name="da Silva R.H."/>
            <person name="de Melo A.L.T.M."/>
            <person name="Pandolfi V."/>
            <person name="Bustamante F.O."/>
            <person name="Brasileiro-Vidal A.C."/>
            <person name="Benko-Iseppon A.M."/>
        </authorList>
    </citation>
    <scope>NUCLEOTIDE SEQUENCE [LARGE SCALE GENOMIC DNA]</scope>
    <source>
        <tissue evidence="3">Leaves</tissue>
    </source>
</reference>
<feature type="compositionally biased region" description="Basic and acidic residues" evidence="2">
    <location>
        <begin position="280"/>
        <end position="292"/>
    </location>
</feature>
<evidence type="ECO:0000313" key="4">
    <source>
        <dbReference type="Proteomes" id="UP001341840"/>
    </source>
</evidence>
<comment type="caution">
    <text evidence="3">The sequence shown here is derived from an EMBL/GenBank/DDBJ whole genome shotgun (WGS) entry which is preliminary data.</text>
</comment>
<proteinExistence type="predicted"/>
<accession>A0ABU6TH97</accession>
<organism evidence="3 4">
    <name type="scientific">Stylosanthes scabra</name>
    <dbReference type="NCBI Taxonomy" id="79078"/>
    <lineage>
        <taxon>Eukaryota</taxon>
        <taxon>Viridiplantae</taxon>
        <taxon>Streptophyta</taxon>
        <taxon>Embryophyta</taxon>
        <taxon>Tracheophyta</taxon>
        <taxon>Spermatophyta</taxon>
        <taxon>Magnoliopsida</taxon>
        <taxon>eudicotyledons</taxon>
        <taxon>Gunneridae</taxon>
        <taxon>Pentapetalae</taxon>
        <taxon>rosids</taxon>
        <taxon>fabids</taxon>
        <taxon>Fabales</taxon>
        <taxon>Fabaceae</taxon>
        <taxon>Papilionoideae</taxon>
        <taxon>50 kb inversion clade</taxon>
        <taxon>dalbergioids sensu lato</taxon>
        <taxon>Dalbergieae</taxon>
        <taxon>Pterocarpus clade</taxon>
        <taxon>Stylosanthes</taxon>
    </lineage>
</organism>
<dbReference type="EMBL" id="JASCZI010090860">
    <property type="protein sequence ID" value="MED6147243.1"/>
    <property type="molecule type" value="Genomic_DNA"/>
</dbReference>
<feature type="compositionally biased region" description="Polar residues" evidence="2">
    <location>
        <begin position="232"/>
        <end position="242"/>
    </location>
</feature>
<feature type="coiled-coil region" evidence="1">
    <location>
        <begin position="376"/>
        <end position="403"/>
    </location>
</feature>
<sequence length="505" mass="55997">MTKKKSCQNVRNPRVLSSVERELYSWVDAEVFTQSSVFASEHLPELRRKMRLTQDLASERDFVLEAAGPSDRLPFRALEDRTHFLWVYVELFTRLGGRRLFDTFKESIQEFKWHYFKVLPLPGTRPFWVDDKGEPYPWVYWNSGARECRITALDPLETLAFDFLQSLPVGLGKRSNFRCRWILDHSDAEVGAFLDSLLADMEKQSHFDPLKQKMAEVAGMGPRSVLPHVRTPPTTSGASASGQAVPAPAPIALSPPPAGTKKRGSSKDPAGKPFPVQGEEGAKEDPSADLMRKGRKRKAPDVSAEEAALAADSSWVHKVSPINRAFQDDYNFREALDAGLTNGPTREILGPLVPEQLLGTAQHLACQLTACLQVGIEKAFASKVQVEKELASLKDQVDVLTVERDSALAAPLLNAEIKSLTQRLAVSEGVRLSALARMTEVEERAKVQAAELESCRSALLKEKREAEGLAKSLREKQTALDGAEAAAAHWRDEWKSLAEETGDMV</sequence>
<feature type="region of interest" description="Disordered" evidence="2">
    <location>
        <begin position="223"/>
        <end position="305"/>
    </location>
</feature>
<feature type="compositionally biased region" description="Pro residues" evidence="2">
    <location>
        <begin position="247"/>
        <end position="258"/>
    </location>
</feature>
<evidence type="ECO:0000256" key="2">
    <source>
        <dbReference type="SAM" id="MobiDB-lite"/>
    </source>
</evidence>
<feature type="coiled-coil region" evidence="1">
    <location>
        <begin position="456"/>
        <end position="493"/>
    </location>
</feature>
<gene>
    <name evidence="3" type="ORF">PIB30_042269</name>
</gene>